<keyword evidence="9" id="KW-1185">Reference proteome</keyword>
<evidence type="ECO:0000313" key="8">
    <source>
        <dbReference type="EMBL" id="MFB9133951.1"/>
    </source>
</evidence>
<dbReference type="InterPro" id="IPR044862">
    <property type="entry name" value="Pro_4_hyd_alph_FE2OG_OXY"/>
</dbReference>
<dbReference type="EMBL" id="JBHMEP010000001">
    <property type="protein sequence ID" value="MFB9133951.1"/>
    <property type="molecule type" value="Genomic_DNA"/>
</dbReference>
<dbReference type="RefSeq" id="WP_390189593.1">
    <property type="nucleotide sequence ID" value="NZ_JBHMEP010000001.1"/>
</dbReference>
<keyword evidence="3" id="KW-0847">Vitamin C</keyword>
<evidence type="ECO:0000256" key="2">
    <source>
        <dbReference type="ARBA" id="ARBA00022723"/>
    </source>
</evidence>
<accession>A0ABV5HI84</accession>
<evidence type="ECO:0000256" key="6">
    <source>
        <dbReference type="ARBA" id="ARBA00023004"/>
    </source>
</evidence>
<evidence type="ECO:0000256" key="1">
    <source>
        <dbReference type="ARBA" id="ARBA00001961"/>
    </source>
</evidence>
<evidence type="ECO:0000256" key="5">
    <source>
        <dbReference type="ARBA" id="ARBA00023002"/>
    </source>
</evidence>
<feature type="domain" description="Fe2OG dioxygenase" evidence="7">
    <location>
        <begin position="85"/>
        <end position="194"/>
    </location>
</feature>
<gene>
    <name evidence="8" type="ORF">ACFFUV_03080</name>
</gene>
<keyword evidence="4" id="KW-0223">Dioxygenase</keyword>
<dbReference type="PANTHER" id="PTHR12907:SF26">
    <property type="entry name" value="HIF PROLYL HYDROXYLASE, ISOFORM C"/>
    <property type="match status" value="1"/>
</dbReference>
<reference evidence="8 9" key="1">
    <citation type="submission" date="2024-09" db="EMBL/GenBank/DDBJ databases">
        <authorList>
            <person name="Sun Q."/>
            <person name="Mori K."/>
        </authorList>
    </citation>
    <scope>NUCLEOTIDE SEQUENCE [LARGE SCALE GENOMIC DNA]</scope>
    <source>
        <strain evidence="8 9">CECT 8064</strain>
    </source>
</reference>
<name>A0ABV5HI84_9VIBR</name>
<dbReference type="Pfam" id="PF13640">
    <property type="entry name" value="2OG-FeII_Oxy_3"/>
    <property type="match status" value="1"/>
</dbReference>
<dbReference type="Gene3D" id="2.60.120.620">
    <property type="entry name" value="q2cbj1_9rhob like domain"/>
    <property type="match status" value="1"/>
</dbReference>
<keyword evidence="5" id="KW-0560">Oxidoreductase</keyword>
<evidence type="ECO:0000256" key="4">
    <source>
        <dbReference type="ARBA" id="ARBA00022964"/>
    </source>
</evidence>
<dbReference type="SMART" id="SM00702">
    <property type="entry name" value="P4Hc"/>
    <property type="match status" value="1"/>
</dbReference>
<dbReference type="InterPro" id="IPR006620">
    <property type="entry name" value="Pro_4_hyd_alph"/>
</dbReference>
<dbReference type="PROSITE" id="PS51471">
    <property type="entry name" value="FE2OG_OXY"/>
    <property type="match status" value="1"/>
</dbReference>
<dbReference type="InterPro" id="IPR005123">
    <property type="entry name" value="Oxoglu/Fe-dep_dioxygenase_dom"/>
</dbReference>
<keyword evidence="2" id="KW-0479">Metal-binding</keyword>
<protein>
    <submittedName>
        <fullName evidence="8">2OG-Fe(II) oxygenase</fullName>
    </submittedName>
</protein>
<proteinExistence type="predicted"/>
<comment type="caution">
    <text evidence="8">The sequence shown here is derived from an EMBL/GenBank/DDBJ whole genome shotgun (WGS) entry which is preliminary data.</text>
</comment>
<keyword evidence="6" id="KW-0408">Iron</keyword>
<evidence type="ECO:0000313" key="9">
    <source>
        <dbReference type="Proteomes" id="UP001589645"/>
    </source>
</evidence>
<evidence type="ECO:0000256" key="3">
    <source>
        <dbReference type="ARBA" id="ARBA00022896"/>
    </source>
</evidence>
<comment type="cofactor">
    <cofactor evidence="1">
        <name>L-ascorbate</name>
        <dbReference type="ChEBI" id="CHEBI:38290"/>
    </cofactor>
</comment>
<organism evidence="8 9">
    <name type="scientific">Vibrio olivae</name>
    <dbReference type="NCBI Taxonomy" id="1243002"/>
    <lineage>
        <taxon>Bacteria</taxon>
        <taxon>Pseudomonadati</taxon>
        <taxon>Pseudomonadota</taxon>
        <taxon>Gammaproteobacteria</taxon>
        <taxon>Vibrionales</taxon>
        <taxon>Vibrionaceae</taxon>
        <taxon>Vibrio</taxon>
    </lineage>
</organism>
<evidence type="ECO:0000259" key="7">
    <source>
        <dbReference type="PROSITE" id="PS51471"/>
    </source>
</evidence>
<dbReference type="PANTHER" id="PTHR12907">
    <property type="entry name" value="EGL NINE HOMOLOG-RELATED"/>
    <property type="match status" value="1"/>
</dbReference>
<sequence length="206" mass="23605">MDALIDALFTQGYYVWDDFLAPDQVDSLNLDMPEAWQAARIGRHDDLTTKTSVRSDNIQWLSAEMGKGVQAYLTLMETIRLAVNRHLYLGLFEYEAHFAKYAIGDCYQKHFDSFHGATNRRLTTVLYLNQDWQLTDGGELVIYQSAPSLEQSTDTLETLLPKSGRLVVFLSEKFAHQVNVAKRERYSIAGWFRVNGVTENQLDISR</sequence>
<dbReference type="InterPro" id="IPR051559">
    <property type="entry name" value="HIF_prolyl_hydroxylases"/>
</dbReference>
<dbReference type="Proteomes" id="UP001589645">
    <property type="component" value="Unassembled WGS sequence"/>
</dbReference>